<accession>A0A918GG78</accession>
<reference evidence="1" key="1">
    <citation type="journal article" date="2014" name="Int. J. Syst. Evol. Microbiol.">
        <title>Complete genome sequence of Corynebacterium casei LMG S-19264T (=DSM 44701T), isolated from a smear-ripened cheese.</title>
        <authorList>
            <consortium name="US DOE Joint Genome Institute (JGI-PGF)"/>
            <person name="Walter F."/>
            <person name="Albersmeier A."/>
            <person name="Kalinowski J."/>
            <person name="Ruckert C."/>
        </authorList>
    </citation>
    <scope>NUCLEOTIDE SEQUENCE</scope>
    <source>
        <strain evidence="1">JCM 3276</strain>
    </source>
</reference>
<proteinExistence type="predicted"/>
<name>A0A918GG78_9PSEU</name>
<evidence type="ECO:0000313" key="2">
    <source>
        <dbReference type="Proteomes" id="UP000660680"/>
    </source>
</evidence>
<dbReference type="RefSeq" id="WP_189211030.1">
    <property type="nucleotide sequence ID" value="NZ_BMRB01000002.1"/>
</dbReference>
<reference evidence="1" key="2">
    <citation type="submission" date="2020-09" db="EMBL/GenBank/DDBJ databases">
        <authorList>
            <person name="Sun Q."/>
            <person name="Ohkuma M."/>
        </authorList>
    </citation>
    <scope>NUCLEOTIDE SEQUENCE</scope>
    <source>
        <strain evidence="1">JCM 3276</strain>
    </source>
</reference>
<organism evidence="1 2">
    <name type="scientific">Actinokineospora fastidiosa</name>
    <dbReference type="NCBI Taxonomy" id="1816"/>
    <lineage>
        <taxon>Bacteria</taxon>
        <taxon>Bacillati</taxon>
        <taxon>Actinomycetota</taxon>
        <taxon>Actinomycetes</taxon>
        <taxon>Pseudonocardiales</taxon>
        <taxon>Pseudonocardiaceae</taxon>
        <taxon>Actinokineospora</taxon>
    </lineage>
</organism>
<comment type="caution">
    <text evidence="1">The sequence shown here is derived from an EMBL/GenBank/DDBJ whole genome shotgun (WGS) entry which is preliminary data.</text>
</comment>
<dbReference type="Proteomes" id="UP000660680">
    <property type="component" value="Unassembled WGS sequence"/>
</dbReference>
<dbReference type="EMBL" id="BMRB01000002">
    <property type="protein sequence ID" value="GGS33850.1"/>
    <property type="molecule type" value="Genomic_DNA"/>
</dbReference>
<protein>
    <submittedName>
        <fullName evidence="1">Uncharacterized protein</fullName>
    </submittedName>
</protein>
<sequence length="124" mass="13141">MFAIHGMHQVATDLAWASSQGFTFSGPGAQALRAAVTEMQDKVNYMLTEAVYLSEEPLLGQTPAAQVYKPFMASVATDSTQGFIPFLKSLQEDLASIEASLKASTGAYTEGDQNAAQDIADAGM</sequence>
<keyword evidence="2" id="KW-1185">Reference proteome</keyword>
<gene>
    <name evidence="1" type="ORF">GCM10010171_30190</name>
</gene>
<dbReference type="AlphaFoldDB" id="A0A918GG78"/>
<evidence type="ECO:0000313" key="1">
    <source>
        <dbReference type="EMBL" id="GGS33850.1"/>
    </source>
</evidence>